<organism evidence="9 11">
    <name type="scientific">Paenibacillus elgii</name>
    <dbReference type="NCBI Taxonomy" id="189691"/>
    <lineage>
        <taxon>Bacteria</taxon>
        <taxon>Bacillati</taxon>
        <taxon>Bacillota</taxon>
        <taxon>Bacilli</taxon>
        <taxon>Bacillales</taxon>
        <taxon>Paenibacillaceae</taxon>
        <taxon>Paenibacillus</taxon>
    </lineage>
</organism>
<dbReference type="NCBIfam" id="NF003194">
    <property type="entry name" value="PRK04164.1-5"/>
    <property type="match status" value="1"/>
</dbReference>
<dbReference type="EMBL" id="PYHP01000019">
    <property type="protein sequence ID" value="PUA39837.1"/>
    <property type="molecule type" value="Genomic_DNA"/>
</dbReference>
<evidence type="ECO:0000256" key="6">
    <source>
        <dbReference type="SAM" id="Phobius"/>
    </source>
</evidence>
<feature type="transmembrane region" description="Helical" evidence="6">
    <location>
        <begin position="57"/>
        <end position="77"/>
    </location>
</feature>
<protein>
    <submittedName>
        <fullName evidence="9">Uncharacterized protein</fullName>
    </submittedName>
</protein>
<keyword evidence="4 6" id="KW-1133">Transmembrane helix</keyword>
<proteinExistence type="predicted"/>
<evidence type="ECO:0000313" key="12">
    <source>
        <dbReference type="Proteomes" id="UP000244184"/>
    </source>
</evidence>
<dbReference type="Proteomes" id="UP000244184">
    <property type="component" value="Unassembled WGS sequence"/>
</dbReference>
<comment type="caution">
    <text evidence="9">The sequence shown here is derived from an EMBL/GenBank/DDBJ whole genome shotgun (WGS) entry which is preliminary data.</text>
</comment>
<dbReference type="PANTHER" id="PTHR40060">
    <property type="entry name" value="UPF0316 PROTEIN YEBE"/>
    <property type="match status" value="1"/>
</dbReference>
<feature type="domain" description="DUF2179" evidence="7">
    <location>
        <begin position="107"/>
        <end position="159"/>
    </location>
</feature>
<dbReference type="PANTHER" id="PTHR40060:SF1">
    <property type="entry name" value="UPF0316 PROTEIN YEBE"/>
    <property type="match status" value="1"/>
</dbReference>
<evidence type="ECO:0000313" key="9">
    <source>
        <dbReference type="EMBL" id="KZE70430.1"/>
    </source>
</evidence>
<dbReference type="InterPro" id="IPR044035">
    <property type="entry name" value="DUF5698"/>
</dbReference>
<evidence type="ECO:0000313" key="10">
    <source>
        <dbReference type="EMBL" id="PUA39837.1"/>
    </source>
</evidence>
<keyword evidence="3 6" id="KW-0812">Transmembrane</keyword>
<dbReference type="Pfam" id="PF18955">
    <property type="entry name" value="DUF5698"/>
    <property type="match status" value="1"/>
</dbReference>
<evidence type="ECO:0000256" key="2">
    <source>
        <dbReference type="ARBA" id="ARBA00022475"/>
    </source>
</evidence>
<evidence type="ECO:0000259" key="7">
    <source>
        <dbReference type="Pfam" id="PF10035"/>
    </source>
</evidence>
<reference evidence="9" key="2">
    <citation type="submission" date="2016-01" db="EMBL/GenBank/DDBJ databases">
        <authorList>
            <person name="McClelland M."/>
            <person name="Jain A."/>
            <person name="Saraogi P."/>
            <person name="Mendelson R."/>
            <person name="Westerman R."/>
            <person name="SanMiguel P."/>
            <person name="Csonka L."/>
        </authorList>
    </citation>
    <scope>NUCLEOTIDE SEQUENCE</scope>
    <source>
        <strain evidence="9">M63</strain>
    </source>
</reference>
<name>A0A163SY74_9BACL</name>
<dbReference type="RefSeq" id="WP_010494623.1">
    <property type="nucleotide sequence ID" value="NZ_CP121215.1"/>
</dbReference>
<feature type="transmembrane region" description="Helical" evidence="6">
    <location>
        <begin position="30"/>
        <end position="51"/>
    </location>
</feature>
<dbReference type="InterPro" id="IPR019264">
    <property type="entry name" value="DUF2179"/>
</dbReference>
<dbReference type="GO" id="GO:0005886">
    <property type="term" value="C:plasma membrane"/>
    <property type="evidence" value="ECO:0007669"/>
    <property type="project" value="UniProtKB-SubCell"/>
</dbReference>
<dbReference type="STRING" id="1007103.GCA_000213315_05436"/>
<evidence type="ECO:0000256" key="1">
    <source>
        <dbReference type="ARBA" id="ARBA00004651"/>
    </source>
</evidence>
<dbReference type="Pfam" id="PF10035">
    <property type="entry name" value="DUF2179"/>
    <property type="match status" value="1"/>
</dbReference>
<dbReference type="Proteomes" id="UP000076563">
    <property type="component" value="Unassembled WGS sequence"/>
</dbReference>
<keyword evidence="5 6" id="KW-0472">Membrane</keyword>
<dbReference type="Gene3D" id="3.30.70.120">
    <property type="match status" value="1"/>
</dbReference>
<evidence type="ECO:0000256" key="5">
    <source>
        <dbReference type="ARBA" id="ARBA00023136"/>
    </source>
</evidence>
<dbReference type="CDD" id="cd16381">
    <property type="entry name" value="YitT_C_like_1"/>
    <property type="match status" value="1"/>
</dbReference>
<evidence type="ECO:0000313" key="11">
    <source>
        <dbReference type="Proteomes" id="UP000076563"/>
    </source>
</evidence>
<dbReference type="eggNOG" id="COG4843">
    <property type="taxonomic scope" value="Bacteria"/>
</dbReference>
<dbReference type="OrthoDB" id="48231at2"/>
<comment type="subcellular location">
    <subcellularLocation>
        <location evidence="1">Cell membrane</location>
        <topology evidence="1">Multi-pass membrane protein</topology>
    </subcellularLocation>
</comment>
<keyword evidence="11" id="KW-1185">Reference proteome</keyword>
<evidence type="ECO:0000256" key="4">
    <source>
        <dbReference type="ARBA" id="ARBA00022989"/>
    </source>
</evidence>
<feature type="transmembrane region" description="Helical" evidence="6">
    <location>
        <begin position="6"/>
        <end position="23"/>
    </location>
</feature>
<reference evidence="10 12" key="3">
    <citation type="submission" date="2018-03" db="EMBL/GenBank/DDBJ databases">
        <title>Genome sequence of Paenibacillus elgii strain AC13 an antimicrobial compound producing bacteria.</title>
        <authorList>
            <person name="Kurokawa A.S."/>
            <person name="Araujo J.F."/>
            <person name="Costa R.A."/>
            <person name="Ortega D.B."/>
            <person name="Pires A.S."/>
            <person name="Pappas G.J.Jr."/>
            <person name="Franco O.L."/>
            <person name="Barreto C."/>
            <person name="Magalhaes B.S."/>
            <person name="Kruger R.H."/>
        </authorList>
    </citation>
    <scope>NUCLEOTIDE SEQUENCE [LARGE SCALE GENOMIC DNA]</scope>
    <source>
        <strain evidence="10 12">AC13</strain>
    </source>
</reference>
<keyword evidence="2" id="KW-1003">Cell membrane</keyword>
<dbReference type="EMBL" id="LQRA01000121">
    <property type="protein sequence ID" value="KZE70430.1"/>
    <property type="molecule type" value="Genomic_DNA"/>
</dbReference>
<dbReference type="InterPro" id="IPR022930">
    <property type="entry name" value="UPF0316"/>
</dbReference>
<accession>A0A163SY74</accession>
<reference evidence="11" key="1">
    <citation type="submission" date="2016-01" db="EMBL/GenBank/DDBJ databases">
        <title>Draft genome of Chromobacterium sp. F49.</title>
        <authorList>
            <person name="Hong K.W."/>
        </authorList>
    </citation>
    <scope>NUCLEOTIDE SEQUENCE [LARGE SCALE GENOMIC DNA]</scope>
    <source>
        <strain evidence="11">M63</strain>
    </source>
</reference>
<gene>
    <name evidence="9" type="ORF">AV654_05945</name>
    <name evidence="10" type="ORF">C8Z91_07135</name>
</gene>
<dbReference type="AlphaFoldDB" id="A0A163SY74"/>
<feature type="domain" description="DUF5698" evidence="8">
    <location>
        <begin position="19"/>
        <end position="75"/>
    </location>
</feature>
<evidence type="ECO:0000259" key="8">
    <source>
        <dbReference type="Pfam" id="PF18955"/>
    </source>
</evidence>
<dbReference type="InterPro" id="IPR015867">
    <property type="entry name" value="N-reg_PII/ATP_PRibTrfase_C"/>
</dbReference>
<sequence length="167" mass="18517">MIYVLMAVVQIAYVALNSFRVVLMIKGKKYLASAISTLEIFIYISGLSLVLNYTESSLGLIVYSVSFGAGILLGMYIEQKIALGYIALQVVSEYGRDLAPPLRAKGYGVTVWAGEGAQGMRSLYLIVAKRKEYGALRRTVLELDPKAFLFSYEPMQFSGGYWAKKLE</sequence>
<evidence type="ECO:0000256" key="3">
    <source>
        <dbReference type="ARBA" id="ARBA00022692"/>
    </source>
</evidence>